<dbReference type="AlphaFoldDB" id="A0A939QBE8"/>
<evidence type="ECO:0000313" key="2">
    <source>
        <dbReference type="EMBL" id="MBO2988666.1"/>
    </source>
</evidence>
<comment type="caution">
    <text evidence="2">The sequence shown here is derived from an EMBL/GenBank/DDBJ whole genome shotgun (WGS) entry which is preliminary data.</text>
</comment>
<sequence length="150" mass="16269">MNTALRRALTSPLASALGVCAFTLIPGRAFPRWTRHGLTWASAGGVAIVVATPGAGEKILGRERADRAGARVQPHPAARLALASLAAALMAGAWMFSWWADEKTERALRKLRLPFPRLWIGIALGATEFWSETQRRAQRTVVGRGNERDG</sequence>
<protein>
    <submittedName>
        <fullName evidence="2">Uncharacterized protein</fullName>
    </submittedName>
</protein>
<keyword evidence="3" id="KW-1185">Reference proteome</keyword>
<name>A0A939QBE8_9MICO</name>
<evidence type="ECO:0000313" key="3">
    <source>
        <dbReference type="Proteomes" id="UP000668403"/>
    </source>
</evidence>
<dbReference type="EMBL" id="JAGFBF010000001">
    <property type="protein sequence ID" value="MBO2988666.1"/>
    <property type="molecule type" value="Genomic_DNA"/>
</dbReference>
<accession>A0A939QBE8</accession>
<dbReference type="Proteomes" id="UP000668403">
    <property type="component" value="Unassembled WGS sequence"/>
</dbReference>
<proteinExistence type="predicted"/>
<keyword evidence="1" id="KW-1133">Transmembrane helix</keyword>
<feature type="transmembrane region" description="Helical" evidence="1">
    <location>
        <begin position="77"/>
        <end position="99"/>
    </location>
</feature>
<gene>
    <name evidence="2" type="ORF">J4H85_01445</name>
</gene>
<evidence type="ECO:0000256" key="1">
    <source>
        <dbReference type="SAM" id="Phobius"/>
    </source>
</evidence>
<reference evidence="2" key="1">
    <citation type="submission" date="2021-03" db="EMBL/GenBank/DDBJ databases">
        <title>Leucobacter chromiisoli sp. nov., isolated from chromium-containing soil of chemical plant.</title>
        <authorList>
            <person name="Xu Z."/>
        </authorList>
    </citation>
    <scope>NUCLEOTIDE SEQUENCE</scope>
    <source>
        <strain evidence="2">K 70/01</strain>
    </source>
</reference>
<keyword evidence="1" id="KW-0812">Transmembrane</keyword>
<keyword evidence="1" id="KW-0472">Membrane</keyword>
<organism evidence="2 3">
    <name type="scientific">Leucobacter tardus</name>
    <dbReference type="NCBI Taxonomy" id="501483"/>
    <lineage>
        <taxon>Bacteria</taxon>
        <taxon>Bacillati</taxon>
        <taxon>Actinomycetota</taxon>
        <taxon>Actinomycetes</taxon>
        <taxon>Micrococcales</taxon>
        <taxon>Microbacteriaceae</taxon>
        <taxon>Leucobacter</taxon>
    </lineage>
</organism>
<dbReference type="RefSeq" id="WP_208236198.1">
    <property type="nucleotide sequence ID" value="NZ_BAAAQU010000001.1"/>
</dbReference>